<dbReference type="InterPro" id="IPR032727">
    <property type="entry name" value="CLAMP"/>
</dbReference>
<sequence length="261" mass="29594">MNTILEVKSEQYISDTDIAPQEHIASKSAPIKTLSDVIIIKKQASAPSYLFSLRENQAPPFRKAGKQPRPMVLVGAILSDDDIWTMISATAAKGEAELKSYLGNLVVQKGITTNVNLREKAFLVLLMQEAIQYAADREFDAIQLSCLLNMYLTTHLEFKRGYWAQPSDVWAYFQELVICHSVEDPPDALEIYDPNESYNILSHFHTIYISNLPLIHILTFGVYRLKFTWPFKKPTDKVAKKTDKDKKSAKKARPKSAKSNK</sequence>
<dbReference type="Pfam" id="PF14769">
    <property type="entry name" value="CLAMP"/>
    <property type="match status" value="1"/>
</dbReference>
<evidence type="ECO:0000313" key="3">
    <source>
        <dbReference type="Proteomes" id="UP000823941"/>
    </source>
</evidence>
<feature type="region of interest" description="Disordered" evidence="1">
    <location>
        <begin position="235"/>
        <end position="261"/>
    </location>
</feature>
<feature type="compositionally biased region" description="Basic and acidic residues" evidence="1">
    <location>
        <begin position="235"/>
        <end position="246"/>
    </location>
</feature>
<reference evidence="2 3" key="1">
    <citation type="submission" date="2021-06" db="EMBL/GenBank/DDBJ databases">
        <title>A haploid diamondback moth (Plutella xylostella L.) genome assembly resolves 31 chromosomes and identifies a diamide resistance mutation.</title>
        <authorList>
            <person name="Ward C.M."/>
            <person name="Perry K.D."/>
            <person name="Baker G."/>
            <person name="Powis K."/>
            <person name="Heckel D.G."/>
            <person name="Baxter S.W."/>
        </authorList>
    </citation>
    <scope>NUCLEOTIDE SEQUENCE [LARGE SCALE GENOMIC DNA]</scope>
    <source>
        <strain evidence="2 3">LV</strain>
        <tissue evidence="2">Single pupa</tissue>
    </source>
</reference>
<gene>
    <name evidence="2" type="ORF">JYU34_002925</name>
</gene>
<comment type="caution">
    <text evidence="2">The sequence shown here is derived from an EMBL/GenBank/DDBJ whole genome shotgun (WGS) entry which is preliminary data.</text>
</comment>
<evidence type="ECO:0000256" key="1">
    <source>
        <dbReference type="SAM" id="MobiDB-lite"/>
    </source>
</evidence>
<protein>
    <submittedName>
        <fullName evidence="2">Uncharacterized protein</fullName>
    </submittedName>
</protein>
<name>A0ABQ7R3F9_PLUXY</name>
<proteinExistence type="predicted"/>
<dbReference type="Proteomes" id="UP000823941">
    <property type="component" value="Chromosome 4"/>
</dbReference>
<accession>A0ABQ7R3F9</accession>
<evidence type="ECO:0000313" key="2">
    <source>
        <dbReference type="EMBL" id="KAG7311843.1"/>
    </source>
</evidence>
<organism evidence="2 3">
    <name type="scientific">Plutella xylostella</name>
    <name type="common">Diamondback moth</name>
    <name type="synonym">Plutella maculipennis</name>
    <dbReference type="NCBI Taxonomy" id="51655"/>
    <lineage>
        <taxon>Eukaryota</taxon>
        <taxon>Metazoa</taxon>
        <taxon>Ecdysozoa</taxon>
        <taxon>Arthropoda</taxon>
        <taxon>Hexapoda</taxon>
        <taxon>Insecta</taxon>
        <taxon>Pterygota</taxon>
        <taxon>Neoptera</taxon>
        <taxon>Endopterygota</taxon>
        <taxon>Lepidoptera</taxon>
        <taxon>Glossata</taxon>
        <taxon>Ditrysia</taxon>
        <taxon>Yponomeutoidea</taxon>
        <taxon>Plutellidae</taxon>
        <taxon>Plutella</taxon>
    </lineage>
</organism>
<feature type="compositionally biased region" description="Basic residues" evidence="1">
    <location>
        <begin position="247"/>
        <end position="261"/>
    </location>
</feature>
<keyword evidence="3" id="KW-1185">Reference proteome</keyword>
<dbReference type="EMBL" id="JAHIBW010000004">
    <property type="protein sequence ID" value="KAG7311843.1"/>
    <property type="molecule type" value="Genomic_DNA"/>
</dbReference>